<dbReference type="InterPro" id="IPR037069">
    <property type="entry name" value="AcylCoA_DH/ox_N_sf"/>
</dbReference>
<dbReference type="InterPro" id="IPR046373">
    <property type="entry name" value="Acyl-CoA_Oxase/DH_mid-dom_sf"/>
</dbReference>
<dbReference type="Gene3D" id="1.10.540.10">
    <property type="entry name" value="Acyl-CoA dehydrogenase/oxidase, N-terminal domain"/>
    <property type="match status" value="1"/>
</dbReference>
<feature type="domain" description="Acyl-CoA dehydrogenase/oxidase N-terminal" evidence="9">
    <location>
        <begin position="22"/>
        <end position="136"/>
    </location>
</feature>
<evidence type="ECO:0000256" key="5">
    <source>
        <dbReference type="ARBA" id="ARBA00023002"/>
    </source>
</evidence>
<dbReference type="InParanoid" id="A0A1B1AN49"/>
<dbReference type="Pfam" id="PF00441">
    <property type="entry name" value="Acyl-CoA_dh_1"/>
    <property type="match status" value="1"/>
</dbReference>
<keyword evidence="11" id="KW-1185">Reference proteome</keyword>
<dbReference type="SUPFAM" id="SSF47203">
    <property type="entry name" value="Acyl-CoA dehydrogenase C-terminal domain-like"/>
    <property type="match status" value="1"/>
</dbReference>
<evidence type="ECO:0000256" key="4">
    <source>
        <dbReference type="ARBA" id="ARBA00022827"/>
    </source>
</evidence>
<dbReference type="InterPro" id="IPR009075">
    <property type="entry name" value="AcylCo_DH/oxidase_C"/>
</dbReference>
<evidence type="ECO:0000259" key="9">
    <source>
        <dbReference type="Pfam" id="PF02771"/>
    </source>
</evidence>
<dbReference type="RefSeq" id="WP_066774720.1">
    <property type="nucleotide sequence ID" value="NZ_CP013244.1"/>
</dbReference>
<dbReference type="FunFam" id="2.40.110.10:FF:000002">
    <property type="entry name" value="Acyl-CoA dehydrogenase fadE12"/>
    <property type="match status" value="1"/>
</dbReference>
<dbReference type="PANTHER" id="PTHR48083:SF28">
    <property type="entry name" value="ACYL-COA DEHYDROGENASE FAMILY PROTEIN (AFU_ORTHOLOGUE AFUA_6G10880)-RELATED"/>
    <property type="match status" value="1"/>
</dbReference>
<dbReference type="Gene3D" id="2.40.110.10">
    <property type="entry name" value="Butyryl-CoA Dehydrogenase, subunit A, domain 2"/>
    <property type="match status" value="1"/>
</dbReference>
<reference evidence="10 11" key="1">
    <citation type="submission" date="2015-11" db="EMBL/GenBank/DDBJ databases">
        <title>Whole-Genome Sequence of Candidatus Oderbacter manganicum from the National Park Lower Oder Valley, Germany.</title>
        <authorList>
            <person name="Braun B."/>
            <person name="Liere K."/>
            <person name="Szewzyk U."/>
        </authorList>
    </citation>
    <scope>NUCLEOTIDE SEQUENCE [LARGE SCALE GENOMIC DNA]</scope>
    <source>
        <strain evidence="10 11">OTSz_A_272</strain>
    </source>
</reference>
<dbReference type="FunCoup" id="A0A1B1AN49">
    <property type="interactions" value="432"/>
</dbReference>
<dbReference type="GO" id="GO:0005737">
    <property type="term" value="C:cytoplasm"/>
    <property type="evidence" value="ECO:0007669"/>
    <property type="project" value="TreeGrafter"/>
</dbReference>
<evidence type="ECO:0000313" key="10">
    <source>
        <dbReference type="EMBL" id="ANP47993.1"/>
    </source>
</evidence>
<evidence type="ECO:0000256" key="2">
    <source>
        <dbReference type="ARBA" id="ARBA00009347"/>
    </source>
</evidence>
<dbReference type="InterPro" id="IPR006091">
    <property type="entry name" value="Acyl-CoA_Oxase/DH_mid-dom"/>
</dbReference>
<evidence type="ECO:0000256" key="1">
    <source>
        <dbReference type="ARBA" id="ARBA00001974"/>
    </source>
</evidence>
<evidence type="ECO:0000259" key="8">
    <source>
        <dbReference type="Pfam" id="PF02770"/>
    </source>
</evidence>
<dbReference type="GO" id="GO:0050660">
    <property type="term" value="F:flavin adenine dinucleotide binding"/>
    <property type="evidence" value="ECO:0007669"/>
    <property type="project" value="InterPro"/>
</dbReference>
<keyword evidence="5 6" id="KW-0560">Oxidoreductase</keyword>
<dbReference type="Gene3D" id="1.20.140.10">
    <property type="entry name" value="Butyryl-CoA Dehydrogenase, subunit A, domain 3"/>
    <property type="match status" value="1"/>
</dbReference>
<evidence type="ECO:0000313" key="11">
    <source>
        <dbReference type="Proteomes" id="UP000092498"/>
    </source>
</evidence>
<gene>
    <name evidence="10" type="ORF">ATE48_08015</name>
</gene>
<dbReference type="EMBL" id="CP013244">
    <property type="protein sequence ID" value="ANP47993.1"/>
    <property type="molecule type" value="Genomic_DNA"/>
</dbReference>
<name>A0A1B1AN49_9PROT</name>
<dbReference type="AlphaFoldDB" id="A0A1B1AN49"/>
<comment type="similarity">
    <text evidence="2 6">Belongs to the acyl-CoA dehydrogenase family.</text>
</comment>
<evidence type="ECO:0000256" key="6">
    <source>
        <dbReference type="RuleBase" id="RU362125"/>
    </source>
</evidence>
<keyword evidence="3 6" id="KW-0285">Flavoprotein</keyword>
<protein>
    <submittedName>
        <fullName evidence="10">Acyl-CoA dehydrogenase</fullName>
    </submittedName>
</protein>
<dbReference type="SUPFAM" id="SSF56645">
    <property type="entry name" value="Acyl-CoA dehydrogenase NM domain-like"/>
    <property type="match status" value="1"/>
</dbReference>
<feature type="domain" description="Acyl-CoA dehydrogenase/oxidase C-terminal" evidence="7">
    <location>
        <begin position="245"/>
        <end position="393"/>
    </location>
</feature>
<evidence type="ECO:0000259" key="7">
    <source>
        <dbReference type="Pfam" id="PF00441"/>
    </source>
</evidence>
<accession>A0A1B1AN49</accession>
<dbReference type="STRING" id="1759059.ATE48_08015"/>
<dbReference type="InterPro" id="IPR013786">
    <property type="entry name" value="AcylCoA_DH/ox_N"/>
</dbReference>
<dbReference type="Pfam" id="PF02771">
    <property type="entry name" value="Acyl-CoA_dh_N"/>
    <property type="match status" value="1"/>
</dbReference>
<dbReference type="GO" id="GO:0003995">
    <property type="term" value="F:acyl-CoA dehydrogenase activity"/>
    <property type="evidence" value="ECO:0007669"/>
    <property type="project" value="TreeGrafter"/>
</dbReference>
<dbReference type="OrthoDB" id="9775090at2"/>
<keyword evidence="4 6" id="KW-0274">FAD</keyword>
<feature type="domain" description="Acyl-CoA oxidase/dehydrogenase middle" evidence="8">
    <location>
        <begin position="141"/>
        <end position="233"/>
    </location>
</feature>
<dbReference type="PANTHER" id="PTHR48083">
    <property type="entry name" value="MEDIUM-CHAIN SPECIFIC ACYL-COA DEHYDROGENASE, MITOCHONDRIAL-RELATED"/>
    <property type="match status" value="1"/>
</dbReference>
<dbReference type="Pfam" id="PF02770">
    <property type="entry name" value="Acyl-CoA_dh_M"/>
    <property type="match status" value="1"/>
</dbReference>
<dbReference type="GO" id="GO:0033539">
    <property type="term" value="P:fatty acid beta-oxidation using acyl-CoA dehydrogenase"/>
    <property type="evidence" value="ECO:0007669"/>
    <property type="project" value="TreeGrafter"/>
</dbReference>
<dbReference type="InterPro" id="IPR009100">
    <property type="entry name" value="AcylCoA_DH/oxidase_NM_dom_sf"/>
</dbReference>
<dbReference type="InterPro" id="IPR036250">
    <property type="entry name" value="AcylCo_DH-like_C"/>
</dbReference>
<comment type="cofactor">
    <cofactor evidence="1 6">
        <name>FAD</name>
        <dbReference type="ChEBI" id="CHEBI:57692"/>
    </cofactor>
</comment>
<dbReference type="InterPro" id="IPR050741">
    <property type="entry name" value="Acyl-CoA_dehydrogenase"/>
</dbReference>
<proteinExistence type="inferred from homology"/>
<sequence length="395" mass="42990">MPDRQSSALDFDALRPPSPFMSETHRAWRDSLRKFVERELIPHVTEWDEAGYVPREVFHKAGAFGLLGAGYPEQYGGWSEGFDRFHGIVTSEELARMGAGGVSAALMVHGIGLPPILAIGTNDMKQRIAPPVLRGEMQISLAITEPDAGSDVANITTRAERRGDDYIVNGSKMFITGGMTSHYATTAVRTGGAGAGGISLLLIDLNAKGVTRTSLKKQGWWASDTAALYFDDVAVCADQLIGAEGQGFAGIMRNFNGERLGMASGATASARVCIEDAARWAQQRRTFGKRLADHQVIRHKIAEMVQRVNATTAYLEHCAWRVMQGETPVADLCLLKVQATQTLDFCAREATQIMGGVGYMRGNRVERIYREVRVNAIGGGSEEIMRDLAARQLGL</sequence>
<dbReference type="KEGG" id="cbot:ATE48_08015"/>
<evidence type="ECO:0000256" key="3">
    <source>
        <dbReference type="ARBA" id="ARBA00022630"/>
    </source>
</evidence>
<dbReference type="Proteomes" id="UP000092498">
    <property type="component" value="Chromosome"/>
</dbReference>
<organism evidence="10 11">
    <name type="scientific">Candidatus Viadribacter manganicus</name>
    <dbReference type="NCBI Taxonomy" id="1759059"/>
    <lineage>
        <taxon>Bacteria</taxon>
        <taxon>Pseudomonadati</taxon>
        <taxon>Pseudomonadota</taxon>
        <taxon>Alphaproteobacteria</taxon>
        <taxon>Hyphomonadales</taxon>
        <taxon>Hyphomonadaceae</taxon>
        <taxon>Candidatus Viadribacter</taxon>
    </lineage>
</organism>